<evidence type="ECO:0000259" key="6">
    <source>
        <dbReference type="PROSITE" id="PS51387"/>
    </source>
</evidence>
<dbReference type="PROSITE" id="PS51387">
    <property type="entry name" value="FAD_PCMH"/>
    <property type="match status" value="1"/>
</dbReference>
<dbReference type="Pfam" id="PF08031">
    <property type="entry name" value="BBE"/>
    <property type="match status" value="1"/>
</dbReference>
<evidence type="ECO:0000313" key="8">
    <source>
        <dbReference type="Proteomes" id="UP000281118"/>
    </source>
</evidence>
<dbReference type="Proteomes" id="UP000281118">
    <property type="component" value="Unassembled WGS sequence"/>
</dbReference>
<dbReference type="InterPro" id="IPR036318">
    <property type="entry name" value="FAD-bd_PCMH-like_sf"/>
</dbReference>
<dbReference type="InterPro" id="IPR050416">
    <property type="entry name" value="FAD-linked_Oxidoreductase"/>
</dbReference>
<evidence type="ECO:0000256" key="2">
    <source>
        <dbReference type="ARBA" id="ARBA00005466"/>
    </source>
</evidence>
<evidence type="ECO:0000313" key="7">
    <source>
        <dbReference type="EMBL" id="RUR68922.1"/>
    </source>
</evidence>
<protein>
    <submittedName>
        <fullName evidence="7">FAD-binding protein</fullName>
    </submittedName>
</protein>
<dbReference type="GO" id="GO:0071949">
    <property type="term" value="F:FAD binding"/>
    <property type="evidence" value="ECO:0007669"/>
    <property type="project" value="InterPro"/>
</dbReference>
<gene>
    <name evidence="7" type="ORF">EJP67_17840</name>
</gene>
<dbReference type="PANTHER" id="PTHR42973:SF39">
    <property type="entry name" value="FAD-BINDING PCMH-TYPE DOMAIN-CONTAINING PROTEIN"/>
    <property type="match status" value="1"/>
</dbReference>
<dbReference type="RefSeq" id="WP_126023049.1">
    <property type="nucleotide sequence ID" value="NZ_RXFT01000007.1"/>
</dbReference>
<dbReference type="Gene3D" id="3.40.462.20">
    <property type="match status" value="1"/>
</dbReference>
<evidence type="ECO:0000256" key="4">
    <source>
        <dbReference type="ARBA" id="ARBA00022827"/>
    </source>
</evidence>
<dbReference type="AlphaFoldDB" id="A0A433MME0"/>
<dbReference type="PANTHER" id="PTHR42973">
    <property type="entry name" value="BINDING OXIDOREDUCTASE, PUTATIVE (AFU_ORTHOLOGUE AFUA_1G17690)-RELATED"/>
    <property type="match status" value="1"/>
</dbReference>
<comment type="caution">
    <text evidence="7">The sequence shown here is derived from an EMBL/GenBank/DDBJ whole genome shotgun (WGS) entry which is preliminary data.</text>
</comment>
<dbReference type="SUPFAM" id="SSF56176">
    <property type="entry name" value="FAD-binding/transporter-associated domain-like"/>
    <property type="match status" value="1"/>
</dbReference>
<comment type="similarity">
    <text evidence="2">Belongs to the oxygen-dependent FAD-linked oxidoreductase family.</text>
</comment>
<comment type="cofactor">
    <cofactor evidence="1">
        <name>FAD</name>
        <dbReference type="ChEBI" id="CHEBI:57692"/>
    </cofactor>
</comment>
<accession>A0A433MME0</accession>
<feature type="domain" description="FAD-binding PCMH-type" evidence="6">
    <location>
        <begin position="26"/>
        <end position="205"/>
    </location>
</feature>
<sequence>MTITVTRQDARYNTLKKGFNLRWPSTESDAASRIELAENAADAASALQRIVDAGLRPTVRSGGHCYEDFVSNNPDGAILDLSLLDQAGAAARGDGRFRVGPGTQNWTGYLDLYKRGNVTLPGGSCYSVGAGGHICGGGYGLLSRLQGLTVDWLSAVDILTVDNRGKVVPRTVDANRDPDLFRACRGAGGGNFGAITSYVFDRLPTAPREVALAVVAFDWASMTPERFTALLTTYGDYWATRGKSPDTWGMFSLLKLTHRSAGQIVMLTQFCNPDGTCNDLTVLNDFLDRFRACAPVPAKGRPPGVGPAPQRDTGQLLCSRPHTVTRYDWLTATQYLNGSGENQRGKYKSAYMKQNFSAREAQRIYTHLTRTIAGVDLSQSLLQVDSYGGAVNKPERIADTAVPQRASIMKLQYQTYWRDAKDDAGHLRWIGDFYRDVYGTPDVPERRAGTPYPGERYEGCYINYPDNDMLAYPFWPQLYYGDQGLYDFLRKVKRRYDPNNIFHHAMSVRP</sequence>
<evidence type="ECO:0000256" key="5">
    <source>
        <dbReference type="ARBA" id="ARBA00023002"/>
    </source>
</evidence>
<reference evidence="7 8" key="1">
    <citation type="submission" date="2018-12" db="EMBL/GenBank/DDBJ databases">
        <title>The genome sequences of Variovorax guangxiensis DSM 27352.</title>
        <authorList>
            <person name="Gao J."/>
            <person name="Sun J."/>
        </authorList>
    </citation>
    <scope>NUCLEOTIDE SEQUENCE [LARGE SCALE GENOMIC DNA]</scope>
    <source>
        <strain evidence="7 8">DSM 27352</strain>
    </source>
</reference>
<dbReference type="InterPro" id="IPR016166">
    <property type="entry name" value="FAD-bd_PCMH"/>
</dbReference>
<keyword evidence="5" id="KW-0560">Oxidoreductase</keyword>
<dbReference type="OrthoDB" id="9775082at2"/>
<dbReference type="Gene3D" id="3.30.465.10">
    <property type="match status" value="1"/>
</dbReference>
<dbReference type="InterPro" id="IPR016169">
    <property type="entry name" value="FAD-bd_PCMH_sub2"/>
</dbReference>
<dbReference type="InterPro" id="IPR012951">
    <property type="entry name" value="BBE"/>
</dbReference>
<dbReference type="Pfam" id="PF01565">
    <property type="entry name" value="FAD_binding_4"/>
    <property type="match status" value="1"/>
</dbReference>
<dbReference type="InterPro" id="IPR006094">
    <property type="entry name" value="Oxid_FAD_bind_N"/>
</dbReference>
<evidence type="ECO:0000256" key="3">
    <source>
        <dbReference type="ARBA" id="ARBA00022630"/>
    </source>
</evidence>
<keyword evidence="3" id="KW-0285">Flavoprotein</keyword>
<proteinExistence type="inferred from homology"/>
<organism evidence="7 8">
    <name type="scientific">Variovorax guangxiensis</name>
    <dbReference type="NCBI Taxonomy" id="1775474"/>
    <lineage>
        <taxon>Bacteria</taxon>
        <taxon>Pseudomonadati</taxon>
        <taxon>Pseudomonadota</taxon>
        <taxon>Betaproteobacteria</taxon>
        <taxon>Burkholderiales</taxon>
        <taxon>Comamonadaceae</taxon>
        <taxon>Variovorax</taxon>
    </lineage>
</organism>
<keyword evidence="4" id="KW-0274">FAD</keyword>
<dbReference type="EMBL" id="RXFT01000007">
    <property type="protein sequence ID" value="RUR68922.1"/>
    <property type="molecule type" value="Genomic_DNA"/>
</dbReference>
<dbReference type="GO" id="GO:0016491">
    <property type="term" value="F:oxidoreductase activity"/>
    <property type="evidence" value="ECO:0007669"/>
    <property type="project" value="UniProtKB-KW"/>
</dbReference>
<name>A0A433MME0_9BURK</name>
<evidence type="ECO:0000256" key="1">
    <source>
        <dbReference type="ARBA" id="ARBA00001974"/>
    </source>
</evidence>